<feature type="transmembrane region" description="Helical" evidence="5">
    <location>
        <begin position="37"/>
        <end position="62"/>
    </location>
</feature>
<keyword evidence="4 5" id="KW-0472">Membrane</keyword>
<sequence length="121" mass="12640">MTVAYWIVAGLLALFYLYSGGIKVVQSADRLRPMMGWIDAVPLAFVRVIGVLEVLGALGLILPPLTGIAPVLALVAAIGLVLVQVGGIAVHLSRGEVKVIGLNIALLVLACVAAWLATTWL</sequence>
<proteinExistence type="predicted"/>
<evidence type="ECO:0000313" key="7">
    <source>
        <dbReference type="Proteomes" id="UP001551695"/>
    </source>
</evidence>
<dbReference type="EMBL" id="JBFAKC010000016">
    <property type="protein sequence ID" value="MEV0711699.1"/>
    <property type="molecule type" value="Genomic_DNA"/>
</dbReference>
<dbReference type="RefSeq" id="WP_355086483.1">
    <property type="nucleotide sequence ID" value="NZ_JBEXKW010000023.1"/>
</dbReference>
<feature type="transmembrane region" description="Helical" evidence="5">
    <location>
        <begin position="68"/>
        <end position="92"/>
    </location>
</feature>
<evidence type="ECO:0000256" key="1">
    <source>
        <dbReference type="ARBA" id="ARBA00004141"/>
    </source>
</evidence>
<organism evidence="6 7">
    <name type="scientific">Nocardia aurea</name>
    <dbReference type="NCBI Taxonomy" id="2144174"/>
    <lineage>
        <taxon>Bacteria</taxon>
        <taxon>Bacillati</taxon>
        <taxon>Actinomycetota</taxon>
        <taxon>Actinomycetes</taxon>
        <taxon>Mycobacteriales</taxon>
        <taxon>Nocardiaceae</taxon>
        <taxon>Nocardia</taxon>
    </lineage>
</organism>
<feature type="transmembrane region" description="Helical" evidence="5">
    <location>
        <begin position="6"/>
        <end position="25"/>
    </location>
</feature>
<gene>
    <name evidence="6" type="ORF">AB0I48_29495</name>
</gene>
<evidence type="ECO:0000313" key="6">
    <source>
        <dbReference type="EMBL" id="MEV0711699.1"/>
    </source>
</evidence>
<keyword evidence="7" id="KW-1185">Reference proteome</keyword>
<reference evidence="6 7" key="1">
    <citation type="submission" date="2024-06" db="EMBL/GenBank/DDBJ databases">
        <title>The Natural Products Discovery Center: Release of the First 8490 Sequenced Strains for Exploring Actinobacteria Biosynthetic Diversity.</title>
        <authorList>
            <person name="Kalkreuter E."/>
            <person name="Kautsar S.A."/>
            <person name="Yang D."/>
            <person name="Bader C.D."/>
            <person name="Teijaro C.N."/>
            <person name="Fluegel L."/>
            <person name="Davis C.M."/>
            <person name="Simpson J.R."/>
            <person name="Lauterbach L."/>
            <person name="Steele A.D."/>
            <person name="Gui C."/>
            <person name="Meng S."/>
            <person name="Li G."/>
            <person name="Viehrig K."/>
            <person name="Ye F."/>
            <person name="Su P."/>
            <person name="Kiefer A.F."/>
            <person name="Nichols A."/>
            <person name="Cepeda A.J."/>
            <person name="Yan W."/>
            <person name="Fan B."/>
            <person name="Jiang Y."/>
            <person name="Adhikari A."/>
            <person name="Zheng C.-J."/>
            <person name="Schuster L."/>
            <person name="Cowan T.M."/>
            <person name="Smanski M.J."/>
            <person name="Chevrette M.G."/>
            <person name="De Carvalho L.P.S."/>
            <person name="Shen B."/>
        </authorList>
    </citation>
    <scope>NUCLEOTIDE SEQUENCE [LARGE SCALE GENOMIC DNA]</scope>
    <source>
        <strain evidence="6 7">NPDC050403</strain>
    </source>
</reference>
<evidence type="ECO:0000256" key="3">
    <source>
        <dbReference type="ARBA" id="ARBA00022989"/>
    </source>
</evidence>
<protein>
    <submittedName>
        <fullName evidence="6">DoxX family protein</fullName>
    </submittedName>
</protein>
<evidence type="ECO:0000256" key="5">
    <source>
        <dbReference type="SAM" id="Phobius"/>
    </source>
</evidence>
<comment type="subcellular location">
    <subcellularLocation>
        <location evidence="1">Membrane</location>
        <topology evidence="1">Multi-pass membrane protein</topology>
    </subcellularLocation>
</comment>
<name>A0ABV3G1Z7_9NOCA</name>
<evidence type="ECO:0000256" key="2">
    <source>
        <dbReference type="ARBA" id="ARBA00022692"/>
    </source>
</evidence>
<dbReference type="Pfam" id="PF13564">
    <property type="entry name" value="DoxX_2"/>
    <property type="match status" value="1"/>
</dbReference>
<accession>A0ABV3G1Z7</accession>
<feature type="transmembrane region" description="Helical" evidence="5">
    <location>
        <begin position="99"/>
        <end position="118"/>
    </location>
</feature>
<comment type="caution">
    <text evidence="6">The sequence shown here is derived from an EMBL/GenBank/DDBJ whole genome shotgun (WGS) entry which is preliminary data.</text>
</comment>
<dbReference type="InterPro" id="IPR032808">
    <property type="entry name" value="DoxX"/>
</dbReference>
<dbReference type="Proteomes" id="UP001551695">
    <property type="component" value="Unassembled WGS sequence"/>
</dbReference>
<evidence type="ECO:0000256" key="4">
    <source>
        <dbReference type="ARBA" id="ARBA00023136"/>
    </source>
</evidence>
<keyword evidence="3 5" id="KW-1133">Transmembrane helix</keyword>
<keyword evidence="2 5" id="KW-0812">Transmembrane</keyword>